<evidence type="ECO:0000256" key="1">
    <source>
        <dbReference type="SAM" id="MobiDB-lite"/>
    </source>
</evidence>
<evidence type="ECO:0000313" key="2">
    <source>
        <dbReference type="EMBL" id="KAK7435551.1"/>
    </source>
</evidence>
<dbReference type="Proteomes" id="UP001498398">
    <property type="component" value="Unassembled WGS sequence"/>
</dbReference>
<evidence type="ECO:0008006" key="4">
    <source>
        <dbReference type="Google" id="ProtNLM"/>
    </source>
</evidence>
<reference evidence="2 3" key="1">
    <citation type="submission" date="2024-01" db="EMBL/GenBank/DDBJ databases">
        <title>A draft genome for the cacao thread blight pathogen Marasmiellus scandens.</title>
        <authorList>
            <person name="Baruah I.K."/>
            <person name="Leung J."/>
            <person name="Bukari Y."/>
            <person name="Amoako-Attah I."/>
            <person name="Meinhardt L.W."/>
            <person name="Bailey B.A."/>
            <person name="Cohen S.P."/>
        </authorList>
    </citation>
    <scope>NUCLEOTIDE SEQUENCE [LARGE SCALE GENOMIC DNA]</scope>
    <source>
        <strain evidence="2 3">GH-19</strain>
    </source>
</reference>
<accession>A0ABR1IQ64</accession>
<keyword evidence="3" id="KW-1185">Reference proteome</keyword>
<proteinExistence type="predicted"/>
<evidence type="ECO:0000313" key="3">
    <source>
        <dbReference type="Proteomes" id="UP001498398"/>
    </source>
</evidence>
<organism evidence="2 3">
    <name type="scientific">Marasmiellus scandens</name>
    <dbReference type="NCBI Taxonomy" id="2682957"/>
    <lineage>
        <taxon>Eukaryota</taxon>
        <taxon>Fungi</taxon>
        <taxon>Dikarya</taxon>
        <taxon>Basidiomycota</taxon>
        <taxon>Agaricomycotina</taxon>
        <taxon>Agaricomycetes</taxon>
        <taxon>Agaricomycetidae</taxon>
        <taxon>Agaricales</taxon>
        <taxon>Marasmiineae</taxon>
        <taxon>Omphalotaceae</taxon>
        <taxon>Marasmiellus</taxon>
    </lineage>
</organism>
<feature type="region of interest" description="Disordered" evidence="1">
    <location>
        <begin position="114"/>
        <end position="140"/>
    </location>
</feature>
<sequence>MPPLSKVWEHFHCDTTKYKTNKSNHKAYCCGCIGHAACLILHEENHTLAEGRMGTMRDIAEIEASVVAIKMKAACGTVVKFSSFELHALKGQVDTLWRHLQDCKHVAESVKAEARSKLSSKTQKGQAPVPAETLTSLPSRSTTPSLLLPVPPLPLQFTPPLIPMPVPSLSPSVFYGETAPQTMPTVFIRILWRPLLSFYHGSGFMAGH</sequence>
<dbReference type="EMBL" id="JBANRG010000105">
    <property type="protein sequence ID" value="KAK7435551.1"/>
    <property type="molecule type" value="Genomic_DNA"/>
</dbReference>
<protein>
    <recommendedName>
        <fullName evidence="4">RNase H type-1 domain-containing protein</fullName>
    </recommendedName>
</protein>
<comment type="caution">
    <text evidence="2">The sequence shown here is derived from an EMBL/GenBank/DDBJ whole genome shotgun (WGS) entry which is preliminary data.</text>
</comment>
<name>A0ABR1IQ64_9AGAR</name>
<gene>
    <name evidence="2" type="ORF">VKT23_019602</name>
</gene>